<evidence type="ECO:0000256" key="1">
    <source>
        <dbReference type="SAM" id="Phobius"/>
    </source>
</evidence>
<evidence type="ECO:0008006" key="4">
    <source>
        <dbReference type="Google" id="ProtNLM"/>
    </source>
</evidence>
<keyword evidence="1" id="KW-0812">Transmembrane</keyword>
<keyword evidence="1" id="KW-1133">Transmembrane helix</keyword>
<dbReference type="Pfam" id="PF13630">
    <property type="entry name" value="SdpI"/>
    <property type="match status" value="1"/>
</dbReference>
<dbReference type="RefSeq" id="WP_037307880.1">
    <property type="nucleotide sequence ID" value="NZ_FOWS01000003.1"/>
</dbReference>
<feature type="transmembrane region" description="Helical" evidence="1">
    <location>
        <begin position="100"/>
        <end position="121"/>
    </location>
</feature>
<dbReference type="Proteomes" id="UP000030848">
    <property type="component" value="Unassembled WGS sequence"/>
</dbReference>
<dbReference type="InterPro" id="IPR025962">
    <property type="entry name" value="SdpI/YhfL"/>
</dbReference>
<gene>
    <name evidence="2" type="ORF">MINT15_04380</name>
</gene>
<dbReference type="EMBL" id="JRZE01000001">
    <property type="protein sequence ID" value="KHF46137.1"/>
    <property type="molecule type" value="Genomic_DNA"/>
</dbReference>
<proteinExistence type="predicted"/>
<protein>
    <recommendedName>
        <fullName evidence="4">SdpI/YhfL protein family protein</fullName>
    </recommendedName>
</protein>
<comment type="caution">
    <text evidence="2">The sequence shown here is derived from an EMBL/GenBank/DDBJ whole genome shotgun (WGS) entry which is preliminary data.</text>
</comment>
<dbReference type="OrthoDB" id="3431605at2"/>
<dbReference type="AlphaFoldDB" id="A0A837DEY5"/>
<evidence type="ECO:0000313" key="2">
    <source>
        <dbReference type="EMBL" id="KHF46137.1"/>
    </source>
</evidence>
<sequence length="130" mass="13490">MKASIQLSQRLVGVGVGPTIELVIPLSLVAIVMALMGILGRKGKIKPNGVFGIRTKRTMNDPDEWYRVHREAAPWVLGGAVASIGGIVAVLLVPRGAPQIVALLVSMAIMAVLLTVGTVSASRRGGSGKA</sequence>
<name>A0A837DEY5_9PSEU</name>
<feature type="transmembrane region" description="Helical" evidence="1">
    <location>
        <begin position="20"/>
        <end position="39"/>
    </location>
</feature>
<accession>A0A837DEY5</accession>
<keyword evidence="1" id="KW-0472">Membrane</keyword>
<reference evidence="2 3" key="1">
    <citation type="submission" date="2014-10" db="EMBL/GenBank/DDBJ databases">
        <title>Genome sequence of Micropolyspora internatus JCM3315.</title>
        <authorList>
            <person name="Shin S.-K."/>
            <person name="Yi H."/>
        </authorList>
    </citation>
    <scope>NUCLEOTIDE SEQUENCE [LARGE SCALE GENOMIC DNA]</scope>
    <source>
        <strain evidence="2 3">JCM 3315</strain>
    </source>
</reference>
<feature type="transmembrane region" description="Helical" evidence="1">
    <location>
        <begin position="75"/>
        <end position="94"/>
    </location>
</feature>
<evidence type="ECO:0000313" key="3">
    <source>
        <dbReference type="Proteomes" id="UP000030848"/>
    </source>
</evidence>
<organism evidence="2 3">
    <name type="scientific">Saccharomonospora viridis</name>
    <dbReference type="NCBI Taxonomy" id="1852"/>
    <lineage>
        <taxon>Bacteria</taxon>
        <taxon>Bacillati</taxon>
        <taxon>Actinomycetota</taxon>
        <taxon>Actinomycetes</taxon>
        <taxon>Pseudonocardiales</taxon>
        <taxon>Pseudonocardiaceae</taxon>
        <taxon>Saccharomonospora</taxon>
    </lineage>
</organism>